<protein>
    <submittedName>
        <fullName evidence="1">Uncharacterized protein</fullName>
    </submittedName>
</protein>
<proteinExistence type="predicted"/>
<sequence length="61" mass="7346">MPLFLRHLHSRRLAPSSLSSPLSLIQPSHHRQAFYSRCRSCSPHCLSPLFNRRHRRNHEFW</sequence>
<dbReference type="EMBL" id="OZ021738">
    <property type="protein sequence ID" value="CAK9319611.1"/>
    <property type="molecule type" value="Genomic_DNA"/>
</dbReference>
<accession>A0ABP0YKK8</accession>
<reference evidence="1 2" key="1">
    <citation type="submission" date="2024-03" db="EMBL/GenBank/DDBJ databases">
        <authorList>
            <person name="Gkanogiannis A."/>
            <person name="Becerra Lopez-Lavalle L."/>
        </authorList>
    </citation>
    <scope>NUCLEOTIDE SEQUENCE [LARGE SCALE GENOMIC DNA]</scope>
</reference>
<evidence type="ECO:0000313" key="2">
    <source>
        <dbReference type="Proteomes" id="UP001642487"/>
    </source>
</evidence>
<keyword evidence="2" id="KW-1185">Reference proteome</keyword>
<gene>
    <name evidence="1" type="ORF">CITCOLO1_LOCUS11623</name>
</gene>
<dbReference type="Proteomes" id="UP001642487">
    <property type="component" value="Chromosome 4"/>
</dbReference>
<feature type="non-terminal residue" evidence="1">
    <location>
        <position position="61"/>
    </location>
</feature>
<name>A0ABP0YKK8_9ROSI</name>
<organism evidence="1 2">
    <name type="scientific">Citrullus colocynthis</name>
    <name type="common">colocynth</name>
    <dbReference type="NCBI Taxonomy" id="252529"/>
    <lineage>
        <taxon>Eukaryota</taxon>
        <taxon>Viridiplantae</taxon>
        <taxon>Streptophyta</taxon>
        <taxon>Embryophyta</taxon>
        <taxon>Tracheophyta</taxon>
        <taxon>Spermatophyta</taxon>
        <taxon>Magnoliopsida</taxon>
        <taxon>eudicotyledons</taxon>
        <taxon>Gunneridae</taxon>
        <taxon>Pentapetalae</taxon>
        <taxon>rosids</taxon>
        <taxon>fabids</taxon>
        <taxon>Cucurbitales</taxon>
        <taxon>Cucurbitaceae</taxon>
        <taxon>Benincaseae</taxon>
        <taxon>Citrullus</taxon>
    </lineage>
</organism>
<evidence type="ECO:0000313" key="1">
    <source>
        <dbReference type="EMBL" id="CAK9319611.1"/>
    </source>
</evidence>